<evidence type="ECO:0000256" key="3">
    <source>
        <dbReference type="ARBA" id="ARBA00022741"/>
    </source>
</evidence>
<evidence type="ECO:0000256" key="4">
    <source>
        <dbReference type="ARBA" id="ARBA00022840"/>
    </source>
</evidence>
<dbReference type="InterPro" id="IPR036597">
    <property type="entry name" value="Fido-like_dom_sf"/>
</dbReference>
<sequence>MTGQYRYSWNDYYIPGTTTLRNKFVTATHPYGEPDAKKLRAKEEALTALRAGELRLQPIRGCFDYPHMKAIHYHLFQDVYEWAGQERTAPDTFMAKGHADVVDYPPGDTSAPWRTYYYYPAGPALTEAAESQFSYIKNNDYFRGLDHRDFTEALAESWGEINTIHPFREGNTRTQFVFYSQLCTHAGYKLNADLLAPGKELIEDFVAARFYSQATGSNTRLAKVLGKAVTPLRPPLPSIEQMPLIKKLDYPLKHVAPKPRRNKGRNHGYGRGM</sequence>
<feature type="domain" description="Fido" evidence="8">
    <location>
        <begin position="63"/>
        <end position="227"/>
    </location>
</feature>
<evidence type="ECO:0000256" key="2">
    <source>
        <dbReference type="ARBA" id="ARBA00022695"/>
    </source>
</evidence>
<dbReference type="PROSITE" id="PS51459">
    <property type="entry name" value="FIDO"/>
    <property type="match status" value="1"/>
</dbReference>
<reference evidence="9 10" key="1">
    <citation type="submission" date="2016-10" db="EMBL/GenBank/DDBJ databases">
        <authorList>
            <person name="Varghese N."/>
            <person name="Submissions S."/>
        </authorList>
    </citation>
    <scope>NUCLEOTIDE SEQUENCE [LARGE SCALE GENOMIC DNA]</scope>
    <source>
        <strain evidence="9 10">DSM 9169</strain>
    </source>
</reference>
<comment type="catalytic activity">
    <reaction evidence="6">
        <text>L-threonyl-[protein] + ATP = 3-O-(5'-adenylyl)-L-threonyl-[protein] + diphosphate</text>
        <dbReference type="Rhea" id="RHEA:54292"/>
        <dbReference type="Rhea" id="RHEA-COMP:11060"/>
        <dbReference type="Rhea" id="RHEA-COMP:13847"/>
        <dbReference type="ChEBI" id="CHEBI:30013"/>
        <dbReference type="ChEBI" id="CHEBI:30616"/>
        <dbReference type="ChEBI" id="CHEBI:33019"/>
        <dbReference type="ChEBI" id="CHEBI:138113"/>
        <dbReference type="EC" id="2.7.7.108"/>
    </reaction>
</comment>
<dbReference type="InterPro" id="IPR003812">
    <property type="entry name" value="Fido"/>
</dbReference>
<keyword evidence="3" id="KW-0547">Nucleotide-binding</keyword>
<dbReference type="RefSeq" id="WP_092648152.1">
    <property type="nucleotide sequence ID" value="NZ_LT629792.1"/>
</dbReference>
<keyword evidence="4" id="KW-0067">ATP-binding</keyword>
<proteinExistence type="predicted"/>
<gene>
    <name evidence="9" type="ORF">SAMN04489714_0215</name>
</gene>
<keyword evidence="10" id="KW-1185">Reference proteome</keyword>
<dbReference type="EC" id="2.7.7.108" evidence="5"/>
<evidence type="ECO:0000256" key="6">
    <source>
        <dbReference type="ARBA" id="ARBA00047939"/>
    </source>
</evidence>
<dbReference type="Proteomes" id="UP000198976">
    <property type="component" value="Chromosome I"/>
</dbReference>
<evidence type="ECO:0000256" key="7">
    <source>
        <dbReference type="ARBA" id="ARBA00048696"/>
    </source>
</evidence>
<dbReference type="SUPFAM" id="SSF140931">
    <property type="entry name" value="Fic-like"/>
    <property type="match status" value="1"/>
</dbReference>
<evidence type="ECO:0000313" key="9">
    <source>
        <dbReference type="EMBL" id="SDT86010.1"/>
    </source>
</evidence>
<evidence type="ECO:0000256" key="1">
    <source>
        <dbReference type="ARBA" id="ARBA00022679"/>
    </source>
</evidence>
<dbReference type="Gene3D" id="1.10.3290.10">
    <property type="entry name" value="Fido-like domain"/>
    <property type="match status" value="1"/>
</dbReference>
<accession>A0ABY0V530</accession>
<evidence type="ECO:0000259" key="8">
    <source>
        <dbReference type="PROSITE" id="PS51459"/>
    </source>
</evidence>
<organism evidence="9 10">
    <name type="scientific">Schaalia radingae</name>
    <dbReference type="NCBI Taxonomy" id="131110"/>
    <lineage>
        <taxon>Bacteria</taxon>
        <taxon>Bacillati</taxon>
        <taxon>Actinomycetota</taxon>
        <taxon>Actinomycetes</taxon>
        <taxon>Actinomycetales</taxon>
        <taxon>Actinomycetaceae</taxon>
        <taxon>Schaalia</taxon>
    </lineage>
</organism>
<dbReference type="PANTHER" id="PTHR39560:SF1">
    <property type="entry name" value="PROTEIN ADENYLYLTRANSFERASE FIC-RELATED"/>
    <property type="match status" value="1"/>
</dbReference>
<dbReference type="Pfam" id="PF02661">
    <property type="entry name" value="Fic"/>
    <property type="match status" value="1"/>
</dbReference>
<evidence type="ECO:0000313" key="10">
    <source>
        <dbReference type="Proteomes" id="UP000198976"/>
    </source>
</evidence>
<dbReference type="EMBL" id="LT629792">
    <property type="protein sequence ID" value="SDT86010.1"/>
    <property type="molecule type" value="Genomic_DNA"/>
</dbReference>
<keyword evidence="1" id="KW-0808">Transferase</keyword>
<name>A0ABY0V530_9ACTO</name>
<evidence type="ECO:0000256" key="5">
    <source>
        <dbReference type="ARBA" id="ARBA00034531"/>
    </source>
</evidence>
<comment type="catalytic activity">
    <reaction evidence="7">
        <text>L-tyrosyl-[protein] + ATP = O-(5'-adenylyl)-L-tyrosyl-[protein] + diphosphate</text>
        <dbReference type="Rhea" id="RHEA:54288"/>
        <dbReference type="Rhea" id="RHEA-COMP:10136"/>
        <dbReference type="Rhea" id="RHEA-COMP:13846"/>
        <dbReference type="ChEBI" id="CHEBI:30616"/>
        <dbReference type="ChEBI" id="CHEBI:33019"/>
        <dbReference type="ChEBI" id="CHEBI:46858"/>
        <dbReference type="ChEBI" id="CHEBI:83624"/>
        <dbReference type="EC" id="2.7.7.108"/>
    </reaction>
</comment>
<dbReference type="PANTHER" id="PTHR39560">
    <property type="entry name" value="PROTEIN ADENYLYLTRANSFERASE FIC-RELATED"/>
    <property type="match status" value="1"/>
</dbReference>
<protein>
    <recommendedName>
        <fullName evidence="5">protein adenylyltransferase</fullName>
        <ecNumber evidence="5">2.7.7.108</ecNumber>
    </recommendedName>
</protein>
<keyword evidence="2" id="KW-0548">Nucleotidyltransferase</keyword>